<feature type="non-terminal residue" evidence="2">
    <location>
        <position position="1"/>
    </location>
</feature>
<sequence>VEPYLYRDLDTDEPRHGNYRQWQPIIPSTQRPDGHARHRYRAMLWLNAKLQARAVPVDSYDIAAALIETASAKVLVIAAYDPRDMARGQSQPVIGMVR</sequence>
<accession>A0A4U0TJN4</accession>
<feature type="non-terminal residue" evidence="2">
    <location>
        <position position="98"/>
    </location>
</feature>
<gene>
    <name evidence="2" type="ORF">B0A49_13842</name>
</gene>
<keyword evidence="3" id="KW-1185">Reference proteome</keyword>
<evidence type="ECO:0000313" key="2">
    <source>
        <dbReference type="EMBL" id="TKA21892.1"/>
    </source>
</evidence>
<evidence type="ECO:0000256" key="1">
    <source>
        <dbReference type="SAM" id="MobiDB-lite"/>
    </source>
</evidence>
<protein>
    <submittedName>
        <fullName evidence="2">Uncharacterized protein</fullName>
    </submittedName>
</protein>
<organism evidence="2 3">
    <name type="scientific">Cryomyces minteri</name>
    <dbReference type="NCBI Taxonomy" id="331657"/>
    <lineage>
        <taxon>Eukaryota</taxon>
        <taxon>Fungi</taxon>
        <taxon>Dikarya</taxon>
        <taxon>Ascomycota</taxon>
        <taxon>Pezizomycotina</taxon>
        <taxon>Dothideomycetes</taxon>
        <taxon>Dothideomycetes incertae sedis</taxon>
        <taxon>Cryomyces</taxon>
    </lineage>
</organism>
<dbReference type="EMBL" id="NAJN01004418">
    <property type="protein sequence ID" value="TKA21892.1"/>
    <property type="molecule type" value="Genomic_DNA"/>
</dbReference>
<evidence type="ECO:0000313" key="3">
    <source>
        <dbReference type="Proteomes" id="UP000308768"/>
    </source>
</evidence>
<reference evidence="2 3" key="1">
    <citation type="submission" date="2017-03" db="EMBL/GenBank/DDBJ databases">
        <title>Genomes of endolithic fungi from Antarctica.</title>
        <authorList>
            <person name="Coleine C."/>
            <person name="Masonjones S."/>
            <person name="Stajich J.E."/>
        </authorList>
    </citation>
    <scope>NUCLEOTIDE SEQUENCE [LARGE SCALE GENOMIC DNA]</scope>
    <source>
        <strain evidence="2 3">CCFEE 5187</strain>
    </source>
</reference>
<dbReference type="AlphaFoldDB" id="A0A4U0TJN4"/>
<name>A0A4U0TJN4_9PEZI</name>
<dbReference type="Proteomes" id="UP000308768">
    <property type="component" value="Unassembled WGS sequence"/>
</dbReference>
<comment type="caution">
    <text evidence="2">The sequence shown here is derived from an EMBL/GenBank/DDBJ whole genome shotgun (WGS) entry which is preliminary data.</text>
</comment>
<proteinExistence type="predicted"/>
<feature type="region of interest" description="Disordered" evidence="1">
    <location>
        <begin position="15"/>
        <end position="34"/>
    </location>
</feature>